<dbReference type="Pfam" id="PF10756">
    <property type="entry name" value="bPH_6"/>
    <property type="match status" value="1"/>
</dbReference>
<proteinExistence type="predicted"/>
<dbReference type="Proteomes" id="UP001601627">
    <property type="component" value="Unassembled WGS sequence"/>
</dbReference>
<evidence type="ECO:0000256" key="1">
    <source>
        <dbReference type="SAM" id="Phobius"/>
    </source>
</evidence>
<organism evidence="3 4">
    <name type="scientific">Streptomyces marokkonensis</name>
    <dbReference type="NCBI Taxonomy" id="324855"/>
    <lineage>
        <taxon>Bacteria</taxon>
        <taxon>Bacillati</taxon>
        <taxon>Actinomycetota</taxon>
        <taxon>Actinomycetes</taxon>
        <taxon>Kitasatosporales</taxon>
        <taxon>Streptomycetaceae</taxon>
        <taxon>Streptomyces</taxon>
    </lineage>
</organism>
<keyword evidence="4" id="KW-1185">Reference proteome</keyword>
<gene>
    <name evidence="3" type="ORF">ACFVZC_37080</name>
</gene>
<accession>A0ABW6QI98</accession>
<dbReference type="RefSeq" id="WP_388241795.1">
    <property type="nucleotide sequence ID" value="NZ_JBHVZQ010000076.1"/>
</dbReference>
<feature type="domain" description="Low molecular weight protein antigen 6 PH" evidence="2">
    <location>
        <begin position="72"/>
        <end position="134"/>
    </location>
</feature>
<protein>
    <submittedName>
        <fullName evidence="3">PH domain-containing protein</fullName>
    </submittedName>
</protein>
<sequence length="152" mass="17367">MPDVWIGFNSADRQRYWWRTSIMTLVLTGVMVVAGLTTPAPDRWWLVGGFGVFLAALVFGMLNWIYGQTLLTTTGLKFRTFVSRRSIPWSEVAGIESRQRVSRSGIWWDLRVVRARGRSLTLPGTLTNRMMDAELERKQAVIQERWSCAVGD</sequence>
<dbReference type="InterPro" id="IPR019692">
    <property type="entry name" value="CFP-6_PH"/>
</dbReference>
<reference evidence="3 4" key="1">
    <citation type="submission" date="2024-09" db="EMBL/GenBank/DDBJ databases">
        <title>The Natural Products Discovery Center: Release of the First 8490 Sequenced Strains for Exploring Actinobacteria Biosynthetic Diversity.</title>
        <authorList>
            <person name="Kalkreuter E."/>
            <person name="Kautsar S.A."/>
            <person name="Yang D."/>
            <person name="Bader C.D."/>
            <person name="Teijaro C.N."/>
            <person name="Fluegel L."/>
            <person name="Davis C.M."/>
            <person name="Simpson J.R."/>
            <person name="Lauterbach L."/>
            <person name="Steele A.D."/>
            <person name="Gui C."/>
            <person name="Meng S."/>
            <person name="Li G."/>
            <person name="Viehrig K."/>
            <person name="Ye F."/>
            <person name="Su P."/>
            <person name="Kiefer A.F."/>
            <person name="Nichols A."/>
            <person name="Cepeda A.J."/>
            <person name="Yan W."/>
            <person name="Fan B."/>
            <person name="Jiang Y."/>
            <person name="Adhikari A."/>
            <person name="Zheng C.-J."/>
            <person name="Schuster L."/>
            <person name="Cowan T.M."/>
            <person name="Smanski M.J."/>
            <person name="Chevrette M.G."/>
            <person name="De Carvalho L.P.S."/>
            <person name="Shen B."/>
        </authorList>
    </citation>
    <scope>NUCLEOTIDE SEQUENCE [LARGE SCALE GENOMIC DNA]</scope>
    <source>
        <strain evidence="3 4">NPDC058328</strain>
    </source>
</reference>
<keyword evidence="1" id="KW-1133">Transmembrane helix</keyword>
<feature type="transmembrane region" description="Helical" evidence="1">
    <location>
        <begin position="44"/>
        <end position="66"/>
    </location>
</feature>
<keyword evidence="1" id="KW-0472">Membrane</keyword>
<feature type="transmembrane region" description="Helical" evidence="1">
    <location>
        <begin position="16"/>
        <end position="38"/>
    </location>
</feature>
<comment type="caution">
    <text evidence="3">The sequence shown here is derived from an EMBL/GenBank/DDBJ whole genome shotgun (WGS) entry which is preliminary data.</text>
</comment>
<evidence type="ECO:0000313" key="4">
    <source>
        <dbReference type="Proteomes" id="UP001601627"/>
    </source>
</evidence>
<keyword evidence="1" id="KW-0812">Transmembrane</keyword>
<dbReference type="EMBL" id="JBHVZQ010000076">
    <property type="protein sequence ID" value="MFF1278920.1"/>
    <property type="molecule type" value="Genomic_DNA"/>
</dbReference>
<evidence type="ECO:0000259" key="2">
    <source>
        <dbReference type="Pfam" id="PF10756"/>
    </source>
</evidence>
<name>A0ABW6QI98_9ACTN</name>
<evidence type="ECO:0000313" key="3">
    <source>
        <dbReference type="EMBL" id="MFF1278920.1"/>
    </source>
</evidence>